<dbReference type="Proteomes" id="UP000322234">
    <property type="component" value="Unassembled WGS sequence"/>
</dbReference>
<sequence>MREKEKNRFETDKAKMLTLLQLEMFLSPVLPYSDANGQLSFINSFTIDSVLRTVSGLGLNRNEEDTMQAFRMLREYQTVTISSGISSSEFMMKTGRESAFKNTARTHSPHDPFLFSLRNCECHSTLVSMTVDSHVFTGHGQNNFIEQLFLNTVYGKQ</sequence>
<comment type="caution">
    <text evidence="1">The sequence shown here is derived from an EMBL/GenBank/DDBJ whole genome shotgun (WGS) entry which is preliminary data.</text>
</comment>
<organism evidence="1 2">
    <name type="scientific">Bos mutus</name>
    <name type="common">wild yak</name>
    <dbReference type="NCBI Taxonomy" id="72004"/>
    <lineage>
        <taxon>Eukaryota</taxon>
        <taxon>Metazoa</taxon>
        <taxon>Chordata</taxon>
        <taxon>Craniata</taxon>
        <taxon>Vertebrata</taxon>
        <taxon>Euteleostomi</taxon>
        <taxon>Mammalia</taxon>
        <taxon>Eutheria</taxon>
        <taxon>Laurasiatheria</taxon>
        <taxon>Artiodactyla</taxon>
        <taxon>Ruminantia</taxon>
        <taxon>Pecora</taxon>
        <taxon>Bovidae</taxon>
        <taxon>Bovinae</taxon>
        <taxon>Bos</taxon>
    </lineage>
</organism>
<protein>
    <submittedName>
        <fullName evidence="1">Uncharacterized protein</fullName>
    </submittedName>
</protein>
<proteinExistence type="predicted"/>
<dbReference type="EMBL" id="VBQZ03000046">
    <property type="protein sequence ID" value="MXQ88491.1"/>
    <property type="molecule type" value="Genomic_DNA"/>
</dbReference>
<keyword evidence="2" id="KW-1185">Reference proteome</keyword>
<name>A0A6B0RHT0_9CETA</name>
<dbReference type="AlphaFoldDB" id="A0A6B0RHT0"/>
<reference evidence="1" key="1">
    <citation type="submission" date="2019-10" db="EMBL/GenBank/DDBJ databases">
        <title>The sequence and de novo assembly of the wild yak genome.</title>
        <authorList>
            <person name="Liu Y."/>
        </authorList>
    </citation>
    <scope>NUCLEOTIDE SEQUENCE [LARGE SCALE GENOMIC DNA]</scope>
    <source>
        <strain evidence="1">WY2019</strain>
    </source>
</reference>
<evidence type="ECO:0000313" key="1">
    <source>
        <dbReference type="EMBL" id="MXQ88491.1"/>
    </source>
</evidence>
<accession>A0A6B0RHT0</accession>
<gene>
    <name evidence="1" type="ORF">E5288_WYG006726</name>
</gene>
<evidence type="ECO:0000313" key="2">
    <source>
        <dbReference type="Proteomes" id="UP000322234"/>
    </source>
</evidence>